<evidence type="ECO:0000313" key="1">
    <source>
        <dbReference type="EMBL" id="PKW17258.1"/>
    </source>
</evidence>
<comment type="caution">
    <text evidence="1">The sequence shown here is derived from an EMBL/GenBank/DDBJ whole genome shotgun (WGS) entry which is preliminary data.</text>
</comment>
<dbReference type="EMBL" id="PJNB01000001">
    <property type="protein sequence ID" value="PKW17258.1"/>
    <property type="molecule type" value="Genomic_DNA"/>
</dbReference>
<organism evidence="1 2">
    <name type="scientific">Saccharopolyspora spinosa</name>
    <dbReference type="NCBI Taxonomy" id="60894"/>
    <lineage>
        <taxon>Bacteria</taxon>
        <taxon>Bacillati</taxon>
        <taxon>Actinomycetota</taxon>
        <taxon>Actinomycetes</taxon>
        <taxon>Pseudonocardiales</taxon>
        <taxon>Pseudonocardiaceae</taxon>
        <taxon>Saccharopolyspora</taxon>
    </lineage>
</organism>
<dbReference type="Proteomes" id="UP000233786">
    <property type="component" value="Unassembled WGS sequence"/>
</dbReference>
<reference evidence="1" key="1">
    <citation type="submission" date="2017-12" db="EMBL/GenBank/DDBJ databases">
        <title>Sequencing the genomes of 1000 Actinobacteria strains.</title>
        <authorList>
            <person name="Klenk H.-P."/>
        </authorList>
    </citation>
    <scope>NUCLEOTIDE SEQUENCE [LARGE SCALE GENOMIC DNA]</scope>
    <source>
        <strain evidence="1">DSM 44228</strain>
    </source>
</reference>
<accession>A0A2N3Y2W6</accession>
<proteinExistence type="predicted"/>
<protein>
    <submittedName>
        <fullName evidence="1">Uncharacterized protein</fullName>
    </submittedName>
</protein>
<gene>
    <name evidence="1" type="ORF">A8926_5197</name>
</gene>
<keyword evidence="2" id="KW-1185">Reference proteome</keyword>
<sequence>MTFVSTQPCPAARLGAVEASVRRPHARRNTGATNNRATDARTCWRHWCRGRPGTAPVRFPATAGGRIDFGGRTHRLTVRNLSEEPVHALQLSAPGGWDCFVEDLIEAQVSAAGRLDLTRLNTIAAKYRMTYEQ</sequence>
<dbReference type="RefSeq" id="WP_010692968.1">
    <property type="nucleotide sequence ID" value="NZ_CP061007.1"/>
</dbReference>
<name>A0A2N3Y2W6_SACSN</name>
<dbReference type="STRING" id="994479.GCA_000194155_01235"/>
<evidence type="ECO:0000313" key="2">
    <source>
        <dbReference type="Proteomes" id="UP000233786"/>
    </source>
</evidence>
<dbReference type="AlphaFoldDB" id="A0A2N3Y2W6"/>